<dbReference type="Proteomes" id="UP000694941">
    <property type="component" value="Unplaced"/>
</dbReference>
<sequence>MSSKRKGSPDVCVHDILAQFLSKELKDKCLSENEQTEEEEMSETLCSSDDETAVRNMKSKKKKKHKKHKSKKKKHDSGKEKNRSKKRRYQNYDSENEKRKVSKTSDMPRPKTRPKEEVLKQDDRNTSPEIKSQAVLKSCVSNISENSEPKDNDKCKNETEITSIQFPVTKMNFIEDVDCLDSVKNLVKLPKNCEVVLGSSVCSENELIEKLQNDEGTLRRKREMDNSALESKEEVCSHTKMTAFVTLQGEDNSAYNKIKEGKLDIIKTINSLNDKDSDDCVKLKQNDEKKQNIFNSLKYDDNKNVHQETISSMGTKNVISQQVTSKCQSNRDSDTTVHKVPTSFCTRDILLEKDGEERTVAGHFSIGSDKNLNEICLRPKDHKNSLNTKETGEISHESKRTCNEKEISLRKNSNKIKQECVRKPESVGENVNAKSVQQYTETNSNSSNSPDISVGEIENSDKEITLMNQFASFAPKIVDKPEPTEDKDCELNTLLPQSVNTGDSTVSSKKNFLSKSKILIKDLKCSLALQKAAENSQKKAELLEEGEITTSSGEEVKGDGEKSLESLGELNSDEGSGEVSTSDEERKHKKKKKKKHKHKRKRKEDNKYEKKLGIDTAENLGPLHHHRIADEIVHVSPRKRTVSLIQEICLHQEMKRFLISEKKLIKLDYWRWLVRMCLK</sequence>
<evidence type="ECO:0000256" key="1">
    <source>
        <dbReference type="SAM" id="MobiDB-lite"/>
    </source>
</evidence>
<evidence type="ECO:0000313" key="3">
    <source>
        <dbReference type="RefSeq" id="XP_013790429.1"/>
    </source>
</evidence>
<gene>
    <name evidence="3 4" type="primary">LOC106474287</name>
</gene>
<name>A0ABM1BXA2_LIMPO</name>
<keyword evidence="2" id="KW-1185">Reference proteome</keyword>
<reference evidence="3 4" key="1">
    <citation type="submission" date="2025-05" db="UniProtKB">
        <authorList>
            <consortium name="RefSeq"/>
        </authorList>
    </citation>
    <scope>IDENTIFICATION</scope>
    <source>
        <tissue evidence="3 4">Muscle</tissue>
    </source>
</reference>
<proteinExistence type="predicted"/>
<feature type="region of interest" description="Disordered" evidence="1">
    <location>
        <begin position="24"/>
        <end position="136"/>
    </location>
</feature>
<dbReference type="RefSeq" id="XP_013790430.1">
    <property type="nucleotide sequence ID" value="XM_013934976.2"/>
</dbReference>
<feature type="region of interest" description="Disordered" evidence="1">
    <location>
        <begin position="425"/>
        <end position="455"/>
    </location>
</feature>
<feature type="compositionally biased region" description="Basic residues" evidence="1">
    <location>
        <begin position="587"/>
        <end position="602"/>
    </location>
</feature>
<feature type="region of interest" description="Disordered" evidence="1">
    <location>
        <begin position="539"/>
        <end position="610"/>
    </location>
</feature>
<feature type="compositionally biased region" description="Polar residues" evidence="1">
    <location>
        <begin position="432"/>
        <end position="451"/>
    </location>
</feature>
<organism evidence="2 4">
    <name type="scientific">Limulus polyphemus</name>
    <name type="common">Atlantic horseshoe crab</name>
    <dbReference type="NCBI Taxonomy" id="6850"/>
    <lineage>
        <taxon>Eukaryota</taxon>
        <taxon>Metazoa</taxon>
        <taxon>Ecdysozoa</taxon>
        <taxon>Arthropoda</taxon>
        <taxon>Chelicerata</taxon>
        <taxon>Merostomata</taxon>
        <taxon>Xiphosura</taxon>
        <taxon>Limulidae</taxon>
        <taxon>Limulus</taxon>
    </lineage>
</organism>
<feature type="compositionally biased region" description="Basic and acidic residues" evidence="1">
    <location>
        <begin position="554"/>
        <end position="564"/>
    </location>
</feature>
<dbReference type="GeneID" id="106474287"/>
<feature type="compositionally biased region" description="Basic and acidic residues" evidence="1">
    <location>
        <begin position="106"/>
        <end position="126"/>
    </location>
</feature>
<feature type="compositionally biased region" description="Basic residues" evidence="1">
    <location>
        <begin position="57"/>
        <end position="89"/>
    </location>
</feature>
<protein>
    <submittedName>
        <fullName evidence="3 4">Uncharacterized protein LOC106474287</fullName>
    </submittedName>
</protein>
<accession>A0ABM1BXA2</accession>
<evidence type="ECO:0000313" key="4">
    <source>
        <dbReference type="RefSeq" id="XP_013790430.1"/>
    </source>
</evidence>
<dbReference type="RefSeq" id="XP_013790429.1">
    <property type="nucleotide sequence ID" value="XM_013934975.2"/>
</dbReference>
<evidence type="ECO:0000313" key="2">
    <source>
        <dbReference type="Proteomes" id="UP000694941"/>
    </source>
</evidence>